<feature type="coiled-coil region" evidence="1">
    <location>
        <begin position="69"/>
        <end position="120"/>
    </location>
</feature>
<evidence type="ECO:0000313" key="2">
    <source>
        <dbReference type="EMBL" id="KAJ7389510.1"/>
    </source>
</evidence>
<evidence type="ECO:0000256" key="1">
    <source>
        <dbReference type="SAM" id="Coils"/>
    </source>
</evidence>
<comment type="caution">
    <text evidence="2">The sequence shown here is derived from an EMBL/GenBank/DDBJ whole genome shotgun (WGS) entry which is preliminary data.</text>
</comment>
<proteinExistence type="predicted"/>
<feature type="non-terminal residue" evidence="2">
    <location>
        <position position="120"/>
    </location>
</feature>
<dbReference type="AlphaFoldDB" id="A0A9W9ZXW4"/>
<sequence>MVKGGVALPYLINDNNQGGIIHYAQSCEYVYSAEISSLMTLSTCKEVCCNRTRCSLVAGEYKGNSWLRRNSKEKELKKNDKLLEASEKQVKLLEEQSLKLKNELEKKEKEKSETAKLQEE</sequence>
<keyword evidence="1" id="KW-0175">Coiled coil</keyword>
<dbReference type="EMBL" id="MU825430">
    <property type="protein sequence ID" value="KAJ7389510.1"/>
    <property type="molecule type" value="Genomic_DNA"/>
</dbReference>
<keyword evidence="3" id="KW-1185">Reference proteome</keyword>
<reference evidence="2" key="1">
    <citation type="submission" date="2023-01" db="EMBL/GenBank/DDBJ databases">
        <title>Genome assembly of the deep-sea coral Lophelia pertusa.</title>
        <authorList>
            <person name="Herrera S."/>
            <person name="Cordes E."/>
        </authorList>
    </citation>
    <scope>NUCLEOTIDE SEQUENCE</scope>
    <source>
        <strain evidence="2">USNM1676648</strain>
        <tissue evidence="2">Polyp</tissue>
    </source>
</reference>
<gene>
    <name evidence="2" type="ORF">OS493_030895</name>
</gene>
<dbReference type="Proteomes" id="UP001163046">
    <property type="component" value="Unassembled WGS sequence"/>
</dbReference>
<evidence type="ECO:0000313" key="3">
    <source>
        <dbReference type="Proteomes" id="UP001163046"/>
    </source>
</evidence>
<organism evidence="2 3">
    <name type="scientific">Desmophyllum pertusum</name>
    <dbReference type="NCBI Taxonomy" id="174260"/>
    <lineage>
        <taxon>Eukaryota</taxon>
        <taxon>Metazoa</taxon>
        <taxon>Cnidaria</taxon>
        <taxon>Anthozoa</taxon>
        <taxon>Hexacorallia</taxon>
        <taxon>Scleractinia</taxon>
        <taxon>Caryophylliina</taxon>
        <taxon>Caryophylliidae</taxon>
        <taxon>Desmophyllum</taxon>
    </lineage>
</organism>
<protein>
    <submittedName>
        <fullName evidence="2">Uncharacterized protein</fullName>
    </submittedName>
</protein>
<accession>A0A9W9ZXW4</accession>
<name>A0A9W9ZXW4_9CNID</name>